<evidence type="ECO:0000256" key="2">
    <source>
        <dbReference type="SAM" id="MobiDB-lite"/>
    </source>
</evidence>
<dbReference type="InParanoid" id="A0A316YEX3"/>
<dbReference type="FunCoup" id="A0A316YEX3">
    <property type="interactions" value="234"/>
</dbReference>
<dbReference type="Gene3D" id="1.20.5.110">
    <property type="match status" value="1"/>
</dbReference>
<dbReference type="GO" id="GO:0006896">
    <property type="term" value="P:Golgi to vacuole transport"/>
    <property type="evidence" value="ECO:0007669"/>
    <property type="project" value="TreeGrafter"/>
</dbReference>
<sequence length="339" mass="37319">MSFNDLERGNSPPPSAGLQGQSHLSNPSSSQRSSRGSSRGPLPLYHAPPSSKRPMADPPSDAEFKKLADRIGIQLFKLQSNVAGIEKLVDLQEKALRTSSDDTKASRDWTKQVHDLTETTRALVKDLSTSIKTLSTTYPPSSSTLNSADKFTASRLQRDFETALNRFAHVQRRGAEVGRTALQGAREERERRARSAAASSDENQVAIDEDRSAGTQEEQQQQQQHLLERQQQADAGPSLAEIEFQETLIAEREAEIREIEGGIHELNEIFRDLGHIVQEQGGMIDNIEYNVSTIATNTGAADRELVSAHEYQRKAGRRAACLLLIVGFVIAVVLLAVLN</sequence>
<dbReference type="GO" id="GO:0005484">
    <property type="term" value="F:SNAP receptor activity"/>
    <property type="evidence" value="ECO:0007669"/>
    <property type="project" value="InterPro"/>
</dbReference>
<evidence type="ECO:0000256" key="1">
    <source>
        <dbReference type="ARBA" id="ARBA00009063"/>
    </source>
</evidence>
<dbReference type="GO" id="GO:0006886">
    <property type="term" value="P:intracellular protein transport"/>
    <property type="evidence" value="ECO:0007669"/>
    <property type="project" value="InterPro"/>
</dbReference>
<dbReference type="PANTHER" id="PTHR19957">
    <property type="entry name" value="SYNTAXIN"/>
    <property type="match status" value="1"/>
</dbReference>
<reference evidence="5 6" key="1">
    <citation type="journal article" date="2018" name="Mol. Biol. Evol.">
        <title>Broad Genomic Sampling Reveals a Smut Pathogenic Ancestry of the Fungal Clade Ustilaginomycotina.</title>
        <authorList>
            <person name="Kijpornyongpan T."/>
            <person name="Mondo S.J."/>
            <person name="Barry K."/>
            <person name="Sandor L."/>
            <person name="Lee J."/>
            <person name="Lipzen A."/>
            <person name="Pangilinan J."/>
            <person name="LaButti K."/>
            <person name="Hainaut M."/>
            <person name="Henrissat B."/>
            <person name="Grigoriev I.V."/>
            <person name="Spatafora J.W."/>
            <person name="Aime M.C."/>
        </authorList>
    </citation>
    <scope>NUCLEOTIDE SEQUENCE [LARGE SCALE GENOMIC DNA]</scope>
    <source>
        <strain evidence="5 6">MCA 4198</strain>
    </source>
</reference>
<gene>
    <name evidence="5" type="ORF">FA10DRAFT_268331</name>
</gene>
<dbReference type="SUPFAM" id="SSF47661">
    <property type="entry name" value="t-snare proteins"/>
    <property type="match status" value="1"/>
</dbReference>
<dbReference type="GO" id="GO:0006906">
    <property type="term" value="P:vesicle fusion"/>
    <property type="evidence" value="ECO:0007669"/>
    <property type="project" value="TreeGrafter"/>
</dbReference>
<feature type="compositionally biased region" description="Low complexity" evidence="2">
    <location>
        <begin position="19"/>
        <end position="44"/>
    </location>
</feature>
<dbReference type="GeneID" id="37044200"/>
<feature type="transmembrane region" description="Helical" evidence="3">
    <location>
        <begin position="319"/>
        <end position="338"/>
    </location>
</feature>
<feature type="region of interest" description="Disordered" evidence="2">
    <location>
        <begin position="178"/>
        <end position="235"/>
    </location>
</feature>
<dbReference type="GO" id="GO:0000149">
    <property type="term" value="F:SNARE binding"/>
    <property type="evidence" value="ECO:0007669"/>
    <property type="project" value="TreeGrafter"/>
</dbReference>
<keyword evidence="3" id="KW-0472">Membrane</keyword>
<dbReference type="EMBL" id="KZ819638">
    <property type="protein sequence ID" value="PWN88110.1"/>
    <property type="molecule type" value="Genomic_DNA"/>
</dbReference>
<evidence type="ECO:0000313" key="6">
    <source>
        <dbReference type="Proteomes" id="UP000245768"/>
    </source>
</evidence>
<dbReference type="GO" id="GO:0012505">
    <property type="term" value="C:endomembrane system"/>
    <property type="evidence" value="ECO:0007669"/>
    <property type="project" value="TreeGrafter"/>
</dbReference>
<evidence type="ECO:0000313" key="5">
    <source>
        <dbReference type="EMBL" id="PWN88110.1"/>
    </source>
</evidence>
<dbReference type="CDD" id="cd15840">
    <property type="entry name" value="SNARE_Qa"/>
    <property type="match status" value="1"/>
</dbReference>
<dbReference type="InterPro" id="IPR006011">
    <property type="entry name" value="Syntaxin_N"/>
</dbReference>
<dbReference type="SMART" id="SM00397">
    <property type="entry name" value="t_SNARE"/>
    <property type="match status" value="1"/>
</dbReference>
<keyword evidence="3" id="KW-1133">Transmembrane helix</keyword>
<comment type="similarity">
    <text evidence="1">Belongs to the syntaxin family.</text>
</comment>
<dbReference type="STRING" id="215250.A0A316YEX3"/>
<dbReference type="Gene3D" id="1.20.58.70">
    <property type="match status" value="1"/>
</dbReference>
<evidence type="ECO:0000259" key="4">
    <source>
        <dbReference type="PROSITE" id="PS50192"/>
    </source>
</evidence>
<dbReference type="Pfam" id="PF05739">
    <property type="entry name" value="SNARE"/>
    <property type="match status" value="1"/>
</dbReference>
<dbReference type="InterPro" id="IPR006012">
    <property type="entry name" value="Syntaxin/epimorphin_CS"/>
</dbReference>
<feature type="compositionally biased region" description="Low complexity" evidence="2">
    <location>
        <begin position="216"/>
        <end position="232"/>
    </location>
</feature>
<accession>A0A316YEX3</accession>
<dbReference type="GO" id="GO:0031201">
    <property type="term" value="C:SNARE complex"/>
    <property type="evidence" value="ECO:0007669"/>
    <property type="project" value="TreeGrafter"/>
</dbReference>
<dbReference type="AlphaFoldDB" id="A0A316YEX3"/>
<dbReference type="PROSITE" id="PS50192">
    <property type="entry name" value="T_SNARE"/>
    <property type="match status" value="1"/>
</dbReference>
<dbReference type="OrthoDB" id="364348at2759"/>
<evidence type="ECO:0000256" key="3">
    <source>
        <dbReference type="SAM" id="Phobius"/>
    </source>
</evidence>
<dbReference type="GO" id="GO:0048278">
    <property type="term" value="P:vesicle docking"/>
    <property type="evidence" value="ECO:0007669"/>
    <property type="project" value="TreeGrafter"/>
</dbReference>
<dbReference type="Proteomes" id="UP000245768">
    <property type="component" value="Unassembled WGS sequence"/>
</dbReference>
<name>A0A316YEX3_9BASI</name>
<dbReference type="InterPro" id="IPR010989">
    <property type="entry name" value="SNARE"/>
</dbReference>
<keyword evidence="3" id="KW-0812">Transmembrane</keyword>
<keyword evidence="6" id="KW-1185">Reference proteome</keyword>
<dbReference type="FunFam" id="1.20.5.110:FF:000059">
    <property type="entry name" value="Related to syntaxin 12"/>
    <property type="match status" value="1"/>
</dbReference>
<feature type="domain" description="T-SNARE coiled-coil homology" evidence="4">
    <location>
        <begin position="246"/>
        <end position="308"/>
    </location>
</feature>
<dbReference type="InterPro" id="IPR000727">
    <property type="entry name" value="T_SNARE_dom"/>
</dbReference>
<proteinExistence type="inferred from homology"/>
<dbReference type="InterPro" id="IPR045242">
    <property type="entry name" value="Syntaxin"/>
</dbReference>
<protein>
    <submittedName>
        <fullName evidence="5">t-SNARE</fullName>
    </submittedName>
</protein>
<dbReference type="PROSITE" id="PS00914">
    <property type="entry name" value="SYNTAXIN"/>
    <property type="match status" value="1"/>
</dbReference>
<dbReference type="PANTHER" id="PTHR19957:SF38">
    <property type="entry name" value="LD27581P"/>
    <property type="match status" value="1"/>
</dbReference>
<dbReference type="Pfam" id="PF14523">
    <property type="entry name" value="Syntaxin_2"/>
    <property type="match status" value="1"/>
</dbReference>
<feature type="region of interest" description="Disordered" evidence="2">
    <location>
        <begin position="1"/>
        <end position="63"/>
    </location>
</feature>
<organism evidence="5 6">
    <name type="scientific">Acaromyces ingoldii</name>
    <dbReference type="NCBI Taxonomy" id="215250"/>
    <lineage>
        <taxon>Eukaryota</taxon>
        <taxon>Fungi</taxon>
        <taxon>Dikarya</taxon>
        <taxon>Basidiomycota</taxon>
        <taxon>Ustilaginomycotina</taxon>
        <taxon>Exobasidiomycetes</taxon>
        <taxon>Exobasidiales</taxon>
        <taxon>Cryptobasidiaceae</taxon>
        <taxon>Acaromyces</taxon>
    </lineage>
</organism>
<dbReference type="RefSeq" id="XP_025375308.1">
    <property type="nucleotide sequence ID" value="XM_025522284.1"/>
</dbReference>